<keyword evidence="1" id="KW-1133">Transmembrane helix</keyword>
<dbReference type="Pfam" id="PF13196">
    <property type="entry name" value="DUF4012"/>
    <property type="match status" value="1"/>
</dbReference>
<evidence type="ECO:0000313" key="3">
    <source>
        <dbReference type="Proteomes" id="UP000176614"/>
    </source>
</evidence>
<proteinExistence type="predicted"/>
<feature type="transmembrane region" description="Helical" evidence="1">
    <location>
        <begin position="35"/>
        <end position="59"/>
    </location>
</feature>
<keyword evidence="1" id="KW-0472">Membrane</keyword>
<reference evidence="2 3" key="1">
    <citation type="journal article" date="2016" name="Nat. Commun.">
        <title>Thousands of microbial genomes shed light on interconnected biogeochemical processes in an aquifer system.</title>
        <authorList>
            <person name="Anantharaman K."/>
            <person name="Brown C.T."/>
            <person name="Hug L.A."/>
            <person name="Sharon I."/>
            <person name="Castelle C.J."/>
            <person name="Probst A.J."/>
            <person name="Thomas B.C."/>
            <person name="Singh A."/>
            <person name="Wilkins M.J."/>
            <person name="Karaoz U."/>
            <person name="Brodie E.L."/>
            <person name="Williams K.H."/>
            <person name="Hubbard S.S."/>
            <person name="Banfield J.F."/>
        </authorList>
    </citation>
    <scope>NUCLEOTIDE SEQUENCE [LARGE SCALE GENOMIC DNA]</scope>
</reference>
<dbReference type="Proteomes" id="UP000176614">
    <property type="component" value="Unassembled WGS sequence"/>
</dbReference>
<dbReference type="AlphaFoldDB" id="A0A1F4W062"/>
<gene>
    <name evidence="2" type="ORF">A2264_04075</name>
</gene>
<dbReference type="InterPro" id="IPR025101">
    <property type="entry name" value="DUF4012"/>
</dbReference>
<accession>A0A1F4W062</accession>
<name>A0A1F4W062_UNCKA</name>
<protein>
    <recommendedName>
        <fullName evidence="4">DUF4012 domain-containing protein</fullName>
    </recommendedName>
</protein>
<keyword evidence="1" id="KW-0812">Transmembrane</keyword>
<comment type="caution">
    <text evidence="2">The sequence shown here is derived from an EMBL/GenBank/DDBJ whole genome shotgun (WGS) entry which is preliminary data.</text>
</comment>
<organism evidence="2 3">
    <name type="scientific">candidate division WWE3 bacterium RIFOXYA2_FULL_46_9</name>
    <dbReference type="NCBI Taxonomy" id="1802636"/>
    <lineage>
        <taxon>Bacteria</taxon>
        <taxon>Katanobacteria</taxon>
    </lineage>
</organism>
<evidence type="ECO:0008006" key="4">
    <source>
        <dbReference type="Google" id="ProtNLM"/>
    </source>
</evidence>
<sequence>MNNTKFWGSAPASSTNIESLPNMNNGIKKPSYKKILGSIGVAGVAAIALGCVIALFVYVKVLRPVFALVNSTNVLKEDVNALGAAVKNRDLITLDKVIEQTRLDLDKIRQERDSDLGWMRNFSYFKLSEFYSDSDKFIEAGFIALDAMKETSNIVEPFADAAGLKVNETEIIDDTTGLMEAFQIWVSIMPEVANQMDPVIAKVDKIGEVLSPIDVDKYPESIKGVNIRENIRFAKDVLSQASEYGPDIKQALIIFPGILGVDTPTKRYMIIMQNDKEIRPTGGFMTNFATFKMANGVLENQDFSSADMYSIDLVLDDIDATYDFPDPPAPYGNYLKVERWYARDMNYSPDLPTSMDQLLVFYNMAGRIRPWQIKPVDAIVTIDTRVIEELLGVTGPVTVNGITYNQDNVVLELERMASLALREQANRKGVLGSLMNSMLKNVFESTDKDMWPKMIDKGVDLALRKHIQAYLFDPQAQALVEKYGLGGRIIENVAGDYSMVVSTNLGGDKTNWFVTKEVTHKLEKEGDRWLRTVSIKYDYPQPAADYDPFVKRFRDWVRVYMPKGSEIATIEGSEDGSLQGEERNKVWYSGYVEMGPAESKTLTFKYYLPAEIVTDKYSLTIQKQAGIDTEKHSVTVNGVTKELNLKMDTSLNFGL</sequence>
<dbReference type="EMBL" id="MEVT01000012">
    <property type="protein sequence ID" value="OGC62816.1"/>
    <property type="molecule type" value="Genomic_DNA"/>
</dbReference>
<evidence type="ECO:0000256" key="1">
    <source>
        <dbReference type="SAM" id="Phobius"/>
    </source>
</evidence>
<evidence type="ECO:0000313" key="2">
    <source>
        <dbReference type="EMBL" id="OGC62816.1"/>
    </source>
</evidence>